<dbReference type="Proteomes" id="UP000828048">
    <property type="component" value="Chromosome 8"/>
</dbReference>
<protein>
    <submittedName>
        <fullName evidence="1">Uncharacterized protein</fullName>
    </submittedName>
</protein>
<sequence length="750" mass="83413">MYIAGKDKLGYINGELPQPSSTDPSFRKWCTDNAIVKGWLINSMDPGLIGNFIRFPTAKLVWDSAATTYFDGSDTSQVYDLRRRVSRLRQAGGSLEKYYTDLQGLWREIDFRRLNPMECLADIQHYNNLLEEDQVYVFLDGLDDKLDNIRSDVLQMHPFPTVEQAYAHVRREALRQAVMNASDHEPLPGAVLASRSLRIGSTASASQHTRKFSFKGETLDEELKWLSFDWLEDQNDTTIVEGSIGQDTSSESRGSSAIESTPSREEFPHLSVPDPSPENTPERLSLWRSWFCCDRFPVELDVGPLQCQSASQWERIHSSLRNPKVPSHEISSKPINLDGDGSTPLVAIQENKLDGAKIDLDGDQKSGDDSGYGAYNVYHLPSVVKKRKKLLNILGALISIAEAVSNSAEAIGVVSKDLNEFVKSDSDRIPNSLRQVSKVTRSEEFSDSVVRVTRALTLGISKGYRSGMRKDDRMSVDSSFLDRVSDKLFSKAGSGFASVVVGSFAKNLVMGYSDFAISKGSDMSNSSSAPEWVNVVCGEKSRELIGECIQLFVSTAVTVYLDRTMHINTYDELFSGLTNPKHERKMKEMVASVCNGAIETLVKTSHQVLTSGSSGFKSNSSDPYWAIDEFEDQNLTNDELYGEARESFDENEDVGWVNKVSSTLAVPSNRKYVLDLTGRVTFETVKSFLEFLMEKLCEAMRSSLNVAHDTVIGRSIEVVGFVTEKSSDFVTICVSLCLHILGSVWILVPA</sequence>
<reference evidence="1 2" key="1">
    <citation type="journal article" date="2021" name="Hortic Res">
        <title>High-quality reference genome and annotation aids understanding of berry development for evergreen blueberry (Vaccinium darrowii).</title>
        <authorList>
            <person name="Yu J."/>
            <person name="Hulse-Kemp A.M."/>
            <person name="Babiker E."/>
            <person name="Staton M."/>
        </authorList>
    </citation>
    <scope>NUCLEOTIDE SEQUENCE [LARGE SCALE GENOMIC DNA]</scope>
    <source>
        <strain evidence="2">cv. NJ 8807/NJ 8810</strain>
        <tissue evidence="1">Young leaf</tissue>
    </source>
</reference>
<keyword evidence="2" id="KW-1185">Reference proteome</keyword>
<gene>
    <name evidence="1" type="ORF">Vadar_005408</name>
</gene>
<accession>A0ACB7YCW2</accession>
<comment type="caution">
    <text evidence="1">The sequence shown here is derived from an EMBL/GenBank/DDBJ whole genome shotgun (WGS) entry which is preliminary data.</text>
</comment>
<name>A0ACB7YCW2_9ERIC</name>
<proteinExistence type="predicted"/>
<organism evidence="1 2">
    <name type="scientific">Vaccinium darrowii</name>
    <dbReference type="NCBI Taxonomy" id="229202"/>
    <lineage>
        <taxon>Eukaryota</taxon>
        <taxon>Viridiplantae</taxon>
        <taxon>Streptophyta</taxon>
        <taxon>Embryophyta</taxon>
        <taxon>Tracheophyta</taxon>
        <taxon>Spermatophyta</taxon>
        <taxon>Magnoliopsida</taxon>
        <taxon>eudicotyledons</taxon>
        <taxon>Gunneridae</taxon>
        <taxon>Pentapetalae</taxon>
        <taxon>asterids</taxon>
        <taxon>Ericales</taxon>
        <taxon>Ericaceae</taxon>
        <taxon>Vaccinioideae</taxon>
        <taxon>Vaccinieae</taxon>
        <taxon>Vaccinium</taxon>
    </lineage>
</organism>
<evidence type="ECO:0000313" key="2">
    <source>
        <dbReference type="Proteomes" id="UP000828048"/>
    </source>
</evidence>
<dbReference type="EMBL" id="CM037158">
    <property type="protein sequence ID" value="KAH7850977.1"/>
    <property type="molecule type" value="Genomic_DNA"/>
</dbReference>
<evidence type="ECO:0000313" key="1">
    <source>
        <dbReference type="EMBL" id="KAH7850977.1"/>
    </source>
</evidence>